<dbReference type="Proteomes" id="UP000077177">
    <property type="component" value="Chromosome"/>
</dbReference>
<evidence type="ECO:0008006" key="3">
    <source>
        <dbReference type="Google" id="ProtNLM"/>
    </source>
</evidence>
<dbReference type="EMBL" id="CP011390">
    <property type="protein sequence ID" value="ANE49191.1"/>
    <property type="molecule type" value="Genomic_DNA"/>
</dbReference>
<protein>
    <recommendedName>
        <fullName evidence="3">NIPSNAP domain-containing protein</fullName>
    </recommendedName>
</protein>
<evidence type="ECO:0000313" key="2">
    <source>
        <dbReference type="Proteomes" id="UP000077177"/>
    </source>
</evidence>
<name>A0A172TQ56_9BACT</name>
<sequence>MKKLLFIGVLLPLMVLCQNRTVVSTNRIFPKPDKVMEFEKALTNHAQKYHTGLWKWRVYTIESGPDAGGYHIVEGPTTWDEVDKRGDLGAEHMNDWLKNVMPLTTEKSANSYSVFREDLSSIGITDYSDKITINHVYPKPGQFPAVEELVKQLKKVWDASNQTIAVYEASASGEPQMAFVTRYKQGLKERERDFRKPMKERYEAINGAGSYEKYLATIANITDHSWSEMLFYNAKLSSK</sequence>
<dbReference type="KEGG" id="fla:SY85_00405"/>
<proteinExistence type="predicted"/>
<dbReference type="AlphaFoldDB" id="A0A172TQ56"/>
<organism evidence="1 2">
    <name type="scientific">Flavisolibacter tropicus</name>
    <dbReference type="NCBI Taxonomy" id="1492898"/>
    <lineage>
        <taxon>Bacteria</taxon>
        <taxon>Pseudomonadati</taxon>
        <taxon>Bacteroidota</taxon>
        <taxon>Chitinophagia</taxon>
        <taxon>Chitinophagales</taxon>
        <taxon>Chitinophagaceae</taxon>
        <taxon>Flavisolibacter</taxon>
    </lineage>
</organism>
<dbReference type="RefSeq" id="WP_066401256.1">
    <property type="nucleotide sequence ID" value="NZ_CP011390.1"/>
</dbReference>
<evidence type="ECO:0000313" key="1">
    <source>
        <dbReference type="EMBL" id="ANE49191.1"/>
    </source>
</evidence>
<gene>
    <name evidence="1" type="ORF">SY85_00405</name>
</gene>
<reference evidence="1 2" key="2">
    <citation type="journal article" date="2016" name="Int. J. Syst. Evol. Microbiol.">
        <title>Flavisolibacter tropicus sp. nov., isolated from tropical soil.</title>
        <authorList>
            <person name="Lee J.J."/>
            <person name="Kang M.S."/>
            <person name="Kim G.S."/>
            <person name="Lee C.S."/>
            <person name="Lim S."/>
            <person name="Lee J."/>
            <person name="Roh S.H."/>
            <person name="Kang H."/>
            <person name="Ha J.M."/>
            <person name="Bae S."/>
            <person name="Jung H.Y."/>
            <person name="Kim M.K."/>
        </authorList>
    </citation>
    <scope>NUCLEOTIDE SEQUENCE [LARGE SCALE GENOMIC DNA]</scope>
    <source>
        <strain evidence="1 2">LCS9</strain>
    </source>
</reference>
<reference evidence="2" key="1">
    <citation type="submission" date="2015-01" db="EMBL/GenBank/DDBJ databases">
        <title>Flavisolibacter sp./LCS9/ whole genome sequencing.</title>
        <authorList>
            <person name="Kim M.K."/>
            <person name="Srinivasan S."/>
            <person name="Lee J.-J."/>
        </authorList>
    </citation>
    <scope>NUCLEOTIDE SEQUENCE [LARGE SCALE GENOMIC DNA]</scope>
    <source>
        <strain evidence="2">LCS9</strain>
    </source>
</reference>
<dbReference type="OrthoDB" id="659133at2"/>
<accession>A0A172TQ56</accession>
<keyword evidence="2" id="KW-1185">Reference proteome</keyword>